<dbReference type="InterPro" id="IPR029063">
    <property type="entry name" value="SAM-dependent_MTases_sf"/>
</dbReference>
<keyword evidence="2" id="KW-0489">Methyltransferase</keyword>
<dbReference type="SUPFAM" id="SSF53335">
    <property type="entry name" value="S-adenosyl-L-methionine-dependent methyltransferases"/>
    <property type="match status" value="1"/>
</dbReference>
<evidence type="ECO:0000259" key="1">
    <source>
        <dbReference type="Pfam" id="PF13847"/>
    </source>
</evidence>
<keyword evidence="2" id="KW-0808">Transferase</keyword>
<name>A0A9D1MUR5_9FIRM</name>
<dbReference type="AlphaFoldDB" id="A0A9D1MUR5"/>
<evidence type="ECO:0000313" key="3">
    <source>
        <dbReference type="Proteomes" id="UP000824125"/>
    </source>
</evidence>
<proteinExistence type="predicted"/>
<gene>
    <name evidence="2" type="ORF">IAD23_04975</name>
</gene>
<organism evidence="2 3">
    <name type="scientific">Candidatus Scybalenecus merdavium</name>
    <dbReference type="NCBI Taxonomy" id="2840939"/>
    <lineage>
        <taxon>Bacteria</taxon>
        <taxon>Bacillati</taxon>
        <taxon>Bacillota</taxon>
        <taxon>Clostridia</taxon>
        <taxon>Eubacteriales</taxon>
        <taxon>Oscillospiraceae</taxon>
        <taxon>Oscillospiraceae incertae sedis</taxon>
        <taxon>Candidatus Scybalenecus</taxon>
    </lineage>
</organism>
<protein>
    <submittedName>
        <fullName evidence="2">Class I SAM-dependent methyltransferase</fullName>
    </submittedName>
</protein>
<dbReference type="Pfam" id="PF13847">
    <property type="entry name" value="Methyltransf_31"/>
    <property type="match status" value="1"/>
</dbReference>
<comment type="caution">
    <text evidence="2">The sequence shown here is derived from an EMBL/GenBank/DDBJ whole genome shotgun (WGS) entry which is preliminary data.</text>
</comment>
<reference evidence="2" key="2">
    <citation type="journal article" date="2021" name="PeerJ">
        <title>Extensive microbial diversity within the chicken gut microbiome revealed by metagenomics and culture.</title>
        <authorList>
            <person name="Gilroy R."/>
            <person name="Ravi A."/>
            <person name="Getino M."/>
            <person name="Pursley I."/>
            <person name="Horton D.L."/>
            <person name="Alikhan N.F."/>
            <person name="Baker D."/>
            <person name="Gharbi K."/>
            <person name="Hall N."/>
            <person name="Watson M."/>
            <person name="Adriaenssens E.M."/>
            <person name="Foster-Nyarko E."/>
            <person name="Jarju S."/>
            <person name="Secka A."/>
            <person name="Antonio M."/>
            <person name="Oren A."/>
            <person name="Chaudhuri R.R."/>
            <person name="La Ragione R."/>
            <person name="Hildebrand F."/>
            <person name="Pallen M.J."/>
        </authorList>
    </citation>
    <scope>NUCLEOTIDE SEQUENCE</scope>
    <source>
        <strain evidence="2">CHK176-6737</strain>
    </source>
</reference>
<accession>A0A9D1MUR5</accession>
<dbReference type="Gene3D" id="3.40.50.150">
    <property type="entry name" value="Vaccinia Virus protein VP39"/>
    <property type="match status" value="1"/>
</dbReference>
<evidence type="ECO:0000313" key="2">
    <source>
        <dbReference type="EMBL" id="HIU69294.1"/>
    </source>
</evidence>
<dbReference type="CDD" id="cd02440">
    <property type="entry name" value="AdoMet_MTases"/>
    <property type="match status" value="1"/>
</dbReference>
<reference evidence="2" key="1">
    <citation type="submission" date="2020-10" db="EMBL/GenBank/DDBJ databases">
        <authorList>
            <person name="Gilroy R."/>
        </authorList>
    </citation>
    <scope>NUCLEOTIDE SEQUENCE</scope>
    <source>
        <strain evidence="2">CHK176-6737</strain>
    </source>
</reference>
<dbReference type="Proteomes" id="UP000824125">
    <property type="component" value="Unassembled WGS sequence"/>
</dbReference>
<feature type="domain" description="Methyltransferase" evidence="1">
    <location>
        <begin position="51"/>
        <end position="157"/>
    </location>
</feature>
<dbReference type="PANTHER" id="PTHR43861">
    <property type="entry name" value="TRANS-ACONITATE 2-METHYLTRANSFERASE-RELATED"/>
    <property type="match status" value="1"/>
</dbReference>
<dbReference type="GO" id="GO:0008168">
    <property type="term" value="F:methyltransferase activity"/>
    <property type="evidence" value="ECO:0007669"/>
    <property type="project" value="UniProtKB-KW"/>
</dbReference>
<dbReference type="EMBL" id="DVNM01000027">
    <property type="protein sequence ID" value="HIU69294.1"/>
    <property type="molecule type" value="Genomic_DNA"/>
</dbReference>
<dbReference type="GO" id="GO:0032259">
    <property type="term" value="P:methylation"/>
    <property type="evidence" value="ECO:0007669"/>
    <property type="project" value="UniProtKB-KW"/>
</dbReference>
<dbReference type="PANTHER" id="PTHR43861:SF1">
    <property type="entry name" value="TRANS-ACONITATE 2-METHYLTRANSFERASE"/>
    <property type="match status" value="1"/>
</dbReference>
<dbReference type="InterPro" id="IPR025714">
    <property type="entry name" value="Methyltranfer_dom"/>
</dbReference>
<sequence length="230" mass="25576">MNDYSLDASRRAWEENAEFWDAQMGDHSNRYHREVVRPCVTKLLEPVPGDFILDAACGNGNYSAYLAELGARVVSFDYSPKMVALAKARRAALLDKVEFCVANAADAASVAALRREQPYTKAVCNMAFMDMTEIAPLLSGVHDLLDMGGIFVFATQHPCFVTLTDRYKAPHAYFGEAISGQPVQQCYYHRSLTDLLAPCFAAGFSVTGLLESYWKDKETPDVLTVRLQKL</sequence>